<protein>
    <submittedName>
        <fullName evidence="8">Type II secretion system F family protein</fullName>
    </submittedName>
</protein>
<name>A0A7Z2ZU61_9BURK</name>
<feature type="transmembrane region" description="Helical" evidence="6">
    <location>
        <begin position="6"/>
        <end position="26"/>
    </location>
</feature>
<evidence type="ECO:0000256" key="3">
    <source>
        <dbReference type="ARBA" id="ARBA00022692"/>
    </source>
</evidence>
<sequence length="295" mass="31614">MDKLTIAILAGVGFAAFAAAALHAALRLKHAMPGEDRAFLDPLPGPLRLLWPSIRLVDYHLCARIPHRLLEGPAQSLRLAGLGYLISPGQLVALGIVLTCGGAAVAALLLALAGLFAWQGVAAGAFLGHLLPRAWLKDALNKRRKAIVRALPAYLDYLTMSVEAGLNMAGAIGQAVAKGPAGPLKNEFALVLRDLRAGLTRTEALRRMDERVRIAQVSSFIGAVIHAERLGASLGPTLRAQAGQRRAERFQAAEKLAMEAPVKLIFPLVVFIFPVTFLVLMFPIAVKFMQSGIRF</sequence>
<evidence type="ECO:0000256" key="1">
    <source>
        <dbReference type="ARBA" id="ARBA00004651"/>
    </source>
</evidence>
<organism evidence="8 9">
    <name type="scientific">Massilia forsythiae</name>
    <dbReference type="NCBI Taxonomy" id="2728020"/>
    <lineage>
        <taxon>Bacteria</taxon>
        <taxon>Pseudomonadati</taxon>
        <taxon>Pseudomonadota</taxon>
        <taxon>Betaproteobacteria</taxon>
        <taxon>Burkholderiales</taxon>
        <taxon>Oxalobacteraceae</taxon>
        <taxon>Telluria group</taxon>
        <taxon>Massilia</taxon>
    </lineage>
</organism>
<dbReference type="InterPro" id="IPR018076">
    <property type="entry name" value="T2SS_GspF_dom"/>
</dbReference>
<evidence type="ECO:0000313" key="8">
    <source>
        <dbReference type="EMBL" id="QJE02321.1"/>
    </source>
</evidence>
<keyword evidence="4 6" id="KW-1133">Transmembrane helix</keyword>
<dbReference type="PANTHER" id="PTHR35007">
    <property type="entry name" value="INTEGRAL MEMBRANE PROTEIN-RELATED"/>
    <property type="match status" value="1"/>
</dbReference>
<dbReference type="AlphaFoldDB" id="A0A7Z2ZU61"/>
<accession>A0A7Z2ZU61</accession>
<proteinExistence type="predicted"/>
<evidence type="ECO:0000256" key="4">
    <source>
        <dbReference type="ARBA" id="ARBA00022989"/>
    </source>
</evidence>
<keyword evidence="2" id="KW-1003">Cell membrane</keyword>
<evidence type="ECO:0000256" key="2">
    <source>
        <dbReference type="ARBA" id="ARBA00022475"/>
    </source>
</evidence>
<dbReference type="Proteomes" id="UP000502415">
    <property type="component" value="Chromosome"/>
</dbReference>
<feature type="domain" description="Type II secretion system protein GspF" evidence="7">
    <location>
        <begin position="155"/>
        <end position="281"/>
    </location>
</feature>
<evidence type="ECO:0000313" key="9">
    <source>
        <dbReference type="Proteomes" id="UP000502415"/>
    </source>
</evidence>
<dbReference type="Pfam" id="PF00482">
    <property type="entry name" value="T2SSF"/>
    <property type="match status" value="1"/>
</dbReference>
<dbReference type="PANTHER" id="PTHR35007:SF2">
    <property type="entry name" value="PILUS ASSEMBLE PROTEIN"/>
    <property type="match status" value="1"/>
</dbReference>
<dbReference type="KEGG" id="mfy:HH212_21740"/>
<feature type="transmembrane region" description="Helical" evidence="6">
    <location>
        <begin position="91"/>
        <end position="110"/>
    </location>
</feature>
<dbReference type="EMBL" id="CP051685">
    <property type="protein sequence ID" value="QJE02321.1"/>
    <property type="molecule type" value="Genomic_DNA"/>
</dbReference>
<evidence type="ECO:0000256" key="6">
    <source>
        <dbReference type="SAM" id="Phobius"/>
    </source>
</evidence>
<feature type="transmembrane region" description="Helical" evidence="6">
    <location>
        <begin position="116"/>
        <end position="136"/>
    </location>
</feature>
<keyword evidence="3 6" id="KW-0812">Transmembrane</keyword>
<evidence type="ECO:0000256" key="5">
    <source>
        <dbReference type="ARBA" id="ARBA00023136"/>
    </source>
</evidence>
<keyword evidence="9" id="KW-1185">Reference proteome</keyword>
<reference evidence="8 9" key="1">
    <citation type="submission" date="2020-04" db="EMBL/GenBank/DDBJ databases">
        <title>Genome sequencing of novel species.</title>
        <authorList>
            <person name="Heo J."/>
            <person name="Kim S.-J."/>
            <person name="Kim J.-S."/>
            <person name="Hong S.-B."/>
            <person name="Kwon S.-W."/>
        </authorList>
    </citation>
    <scope>NUCLEOTIDE SEQUENCE [LARGE SCALE GENOMIC DNA]</scope>
    <source>
        <strain evidence="8 9">GN2-R2</strain>
    </source>
</reference>
<feature type="transmembrane region" description="Helical" evidence="6">
    <location>
        <begin position="264"/>
        <end position="286"/>
    </location>
</feature>
<dbReference type="RefSeq" id="WP_170204408.1">
    <property type="nucleotide sequence ID" value="NZ_CP051685.1"/>
</dbReference>
<dbReference type="GO" id="GO:0005886">
    <property type="term" value="C:plasma membrane"/>
    <property type="evidence" value="ECO:0007669"/>
    <property type="project" value="UniProtKB-SubCell"/>
</dbReference>
<gene>
    <name evidence="8" type="ORF">HH212_21740</name>
</gene>
<keyword evidence="5 6" id="KW-0472">Membrane</keyword>
<evidence type="ECO:0000259" key="7">
    <source>
        <dbReference type="Pfam" id="PF00482"/>
    </source>
</evidence>
<comment type="subcellular location">
    <subcellularLocation>
        <location evidence="1">Cell membrane</location>
        <topology evidence="1">Multi-pass membrane protein</topology>
    </subcellularLocation>
</comment>